<proteinExistence type="inferred from homology"/>
<evidence type="ECO:0000256" key="5">
    <source>
        <dbReference type="ARBA" id="ARBA00023004"/>
    </source>
</evidence>
<keyword evidence="4" id="KW-0560">Oxidoreductase</keyword>
<name>A0A437M7D1_9SPHN</name>
<keyword evidence="3 7" id="KW-0223">Dioxygenase</keyword>
<dbReference type="EMBL" id="SACN01000001">
    <property type="protein sequence ID" value="RVT93628.1"/>
    <property type="molecule type" value="Genomic_DNA"/>
</dbReference>
<evidence type="ECO:0000256" key="4">
    <source>
        <dbReference type="ARBA" id="ARBA00023002"/>
    </source>
</evidence>
<protein>
    <submittedName>
        <fullName evidence="7">Taurine dioxygenase</fullName>
    </submittedName>
</protein>
<evidence type="ECO:0000256" key="1">
    <source>
        <dbReference type="ARBA" id="ARBA00005896"/>
    </source>
</evidence>
<accession>A0A437M7D1</accession>
<dbReference type="Proteomes" id="UP000282971">
    <property type="component" value="Unassembled WGS sequence"/>
</dbReference>
<evidence type="ECO:0000256" key="2">
    <source>
        <dbReference type="ARBA" id="ARBA00022723"/>
    </source>
</evidence>
<evidence type="ECO:0000313" key="8">
    <source>
        <dbReference type="Proteomes" id="UP000282971"/>
    </source>
</evidence>
<keyword evidence="5" id="KW-0408">Iron</keyword>
<sequence>MKPDNAIEVRKLTGAIGAEISGIDLSTDFSDEAVTTVMDALHDNYVVFFRNQKPLSEEEHIRAGRRFGVLDKSEVQPKPTANPEILILDQMTGKGQGAELFHRDRTFLETPPLGSILQCMKKPDIGGDTCWASSVAAYEALSEPMRGFIDGLYATHSIQRLASRSQVVRDTLGDKIHSWPSAVHPLVEVHPVTGRKALNVNANWTTSIEGVSADESEMLLNFLFEHSKRPEFQVRFQWNLNDVAFWDNRTALHCAIADYDTRRIMKRVALSGHKPKGPRDIN</sequence>
<keyword evidence="2" id="KW-0479">Metal-binding</keyword>
<dbReference type="RefSeq" id="WP_127742434.1">
    <property type="nucleotide sequence ID" value="NZ_SACN01000001.1"/>
</dbReference>
<feature type="domain" description="TauD/TfdA-like" evidence="6">
    <location>
        <begin position="8"/>
        <end position="268"/>
    </location>
</feature>
<organism evidence="7 8">
    <name type="scientific">Sphingomonas crocodyli</name>
    <dbReference type="NCBI Taxonomy" id="1979270"/>
    <lineage>
        <taxon>Bacteria</taxon>
        <taxon>Pseudomonadati</taxon>
        <taxon>Pseudomonadota</taxon>
        <taxon>Alphaproteobacteria</taxon>
        <taxon>Sphingomonadales</taxon>
        <taxon>Sphingomonadaceae</taxon>
        <taxon>Sphingomonas</taxon>
    </lineage>
</organism>
<dbReference type="SUPFAM" id="SSF51197">
    <property type="entry name" value="Clavaminate synthase-like"/>
    <property type="match status" value="1"/>
</dbReference>
<evidence type="ECO:0000313" key="7">
    <source>
        <dbReference type="EMBL" id="RVT93628.1"/>
    </source>
</evidence>
<dbReference type="OrthoDB" id="7209371at2"/>
<dbReference type="AlphaFoldDB" id="A0A437M7D1"/>
<dbReference type="InterPro" id="IPR042098">
    <property type="entry name" value="TauD-like_sf"/>
</dbReference>
<dbReference type="InterPro" id="IPR003819">
    <property type="entry name" value="TauD/TfdA-like"/>
</dbReference>
<comment type="similarity">
    <text evidence="1">Belongs to the TfdA dioxygenase family.</text>
</comment>
<reference evidence="7 8" key="1">
    <citation type="submission" date="2019-01" db="EMBL/GenBank/DDBJ databases">
        <authorList>
            <person name="Chen W.-M."/>
        </authorList>
    </citation>
    <scope>NUCLEOTIDE SEQUENCE [LARGE SCALE GENOMIC DNA]</scope>
    <source>
        <strain evidence="7 8">CCP-7</strain>
    </source>
</reference>
<comment type="caution">
    <text evidence="7">The sequence shown here is derived from an EMBL/GenBank/DDBJ whole genome shotgun (WGS) entry which is preliminary data.</text>
</comment>
<dbReference type="GO" id="GO:0005737">
    <property type="term" value="C:cytoplasm"/>
    <property type="evidence" value="ECO:0007669"/>
    <property type="project" value="TreeGrafter"/>
</dbReference>
<gene>
    <name evidence="7" type="ORF">EOD43_07105</name>
</gene>
<dbReference type="Gene3D" id="3.60.130.10">
    <property type="entry name" value="Clavaminate synthase-like"/>
    <property type="match status" value="1"/>
</dbReference>
<dbReference type="InterPro" id="IPR051323">
    <property type="entry name" value="AtsK-like"/>
</dbReference>
<evidence type="ECO:0000256" key="3">
    <source>
        <dbReference type="ARBA" id="ARBA00022964"/>
    </source>
</evidence>
<dbReference type="GO" id="GO:0046872">
    <property type="term" value="F:metal ion binding"/>
    <property type="evidence" value="ECO:0007669"/>
    <property type="project" value="UniProtKB-KW"/>
</dbReference>
<dbReference type="PANTHER" id="PTHR30468:SF1">
    <property type="entry name" value="ALPHA-KETOGLUTARATE-DEPENDENT SULFONATE DIOXYGENASE"/>
    <property type="match status" value="1"/>
</dbReference>
<keyword evidence="8" id="KW-1185">Reference proteome</keyword>
<dbReference type="GO" id="GO:0016706">
    <property type="term" value="F:2-oxoglutarate-dependent dioxygenase activity"/>
    <property type="evidence" value="ECO:0007669"/>
    <property type="project" value="TreeGrafter"/>
</dbReference>
<dbReference type="Pfam" id="PF02668">
    <property type="entry name" value="TauD"/>
    <property type="match status" value="1"/>
</dbReference>
<evidence type="ECO:0000259" key="6">
    <source>
        <dbReference type="Pfam" id="PF02668"/>
    </source>
</evidence>
<dbReference type="PANTHER" id="PTHR30468">
    <property type="entry name" value="ALPHA-KETOGLUTARATE-DEPENDENT SULFONATE DIOXYGENASE"/>
    <property type="match status" value="1"/>
</dbReference>